<dbReference type="PANTHER" id="PTHR21529:SF4">
    <property type="entry name" value="TPR AND ANKYRIN REPEAT-CONTAINING PROTEIN 1"/>
    <property type="match status" value="1"/>
</dbReference>
<name>A0A6A3B393_HIBSY</name>
<dbReference type="InterPro" id="IPR027417">
    <property type="entry name" value="P-loop_NTPase"/>
</dbReference>
<dbReference type="Proteomes" id="UP000436088">
    <property type="component" value="Unassembled WGS sequence"/>
</dbReference>
<keyword evidence="3" id="KW-1185">Reference proteome</keyword>
<feature type="domain" description="DNA2/NAM7 helicase-like C-terminal" evidence="1">
    <location>
        <begin position="20"/>
        <end position="94"/>
    </location>
</feature>
<dbReference type="Pfam" id="PF13087">
    <property type="entry name" value="AAA_12"/>
    <property type="match status" value="1"/>
</dbReference>
<dbReference type="EMBL" id="VEPZ02000933">
    <property type="protein sequence ID" value="KAE8710107.1"/>
    <property type="molecule type" value="Genomic_DNA"/>
</dbReference>
<protein>
    <recommendedName>
        <fullName evidence="1">DNA2/NAM7 helicase-like C-terminal domain-containing protein</fullName>
    </recommendedName>
</protein>
<comment type="caution">
    <text evidence="2">The sequence shown here is derived from an EMBL/GenBank/DDBJ whole genome shotgun (WGS) entry which is preliminary data.</text>
</comment>
<dbReference type="AlphaFoldDB" id="A0A6A3B393"/>
<evidence type="ECO:0000313" key="3">
    <source>
        <dbReference type="Proteomes" id="UP000436088"/>
    </source>
</evidence>
<dbReference type="InterPro" id="IPR039904">
    <property type="entry name" value="TRANK1"/>
</dbReference>
<evidence type="ECO:0000259" key="1">
    <source>
        <dbReference type="Pfam" id="PF13087"/>
    </source>
</evidence>
<gene>
    <name evidence="2" type="ORF">F3Y22_tig00110327pilonHSYRG00019</name>
</gene>
<dbReference type="InterPro" id="IPR041679">
    <property type="entry name" value="DNA2/NAM7-like_C"/>
</dbReference>
<reference evidence="2" key="1">
    <citation type="submission" date="2019-09" db="EMBL/GenBank/DDBJ databases">
        <title>Draft genome information of white flower Hibiscus syriacus.</title>
        <authorList>
            <person name="Kim Y.-M."/>
        </authorList>
    </citation>
    <scope>NUCLEOTIDE SEQUENCE [LARGE SCALE GENOMIC DNA]</scope>
    <source>
        <strain evidence="2">YM2019G1</strain>
    </source>
</reference>
<accession>A0A6A3B393</accession>
<organism evidence="2 3">
    <name type="scientific">Hibiscus syriacus</name>
    <name type="common">Rose of Sharon</name>
    <dbReference type="NCBI Taxonomy" id="106335"/>
    <lineage>
        <taxon>Eukaryota</taxon>
        <taxon>Viridiplantae</taxon>
        <taxon>Streptophyta</taxon>
        <taxon>Embryophyta</taxon>
        <taxon>Tracheophyta</taxon>
        <taxon>Spermatophyta</taxon>
        <taxon>Magnoliopsida</taxon>
        <taxon>eudicotyledons</taxon>
        <taxon>Gunneridae</taxon>
        <taxon>Pentapetalae</taxon>
        <taxon>rosids</taxon>
        <taxon>malvids</taxon>
        <taxon>Malvales</taxon>
        <taxon>Malvaceae</taxon>
        <taxon>Malvoideae</taxon>
        <taxon>Hibiscus</taxon>
    </lineage>
</organism>
<dbReference type="Gene3D" id="3.40.50.300">
    <property type="entry name" value="P-loop containing nucleotide triphosphate hydrolases"/>
    <property type="match status" value="1"/>
</dbReference>
<evidence type="ECO:0000313" key="2">
    <source>
        <dbReference type="EMBL" id="KAE8710107.1"/>
    </source>
</evidence>
<sequence length="394" mass="45638">MFAASTKFHAPSSDKRVSIVTVAVVQVLVQSLFKAWSSSRERLSVDIISPYAAQVVAIQEKLGRNYEKSDNFEVKVKSVDGFQGGEEDIITISTFLEFCNKLQWVFNAFLGYCLWILGDGRTLAKHESVWQGLVHDAKSRHCFFDADEVKGLAKAIFYARKEFFSVINSESHLGRYEDFCLNYFGLWRQFKNWTTVYLLMNPDAEWLRILDNKQVCRNQKWLSISFRQFVSAARRYWCSELVDVGLMSLTQIYEVARFLLYSKFLKSQHAQKDLMKFINLSSKDFFGYVFPLDCRDSLRENMISLRGSETSRNLLEEVILELTRSKCNSLSYREIGKVALIILGSGRLKTELFGKILECLQWNAAWKNFIASLKDDRVYPAVIFKFLEALEYTC</sequence>
<dbReference type="PANTHER" id="PTHR21529">
    <property type="entry name" value="MAMMARY TURMOR VIRUS RECEPTOR HOMOLOG 1, 2 MTVR1, 2"/>
    <property type="match status" value="1"/>
</dbReference>
<proteinExistence type="predicted"/>